<dbReference type="VEuPathDB" id="FungiDB:P170DRAFT_344861"/>
<feature type="transmembrane region" description="Helical" evidence="6">
    <location>
        <begin position="186"/>
        <end position="207"/>
    </location>
</feature>
<sequence length="302" mass="34506">LTTMFVVIRFVSRRLTLSVAWDDWTCLSALIFSYGFLATVAIDARSDFGAGYHMDQLGRPQIQRFLKVGIANYLLYHVTISLTKISILLFLNRLFITQYFLLFSRAIGVIIVFYLLVATVAITFGRTPIESQWKPWIPHKSIDSRAFYIALASINTVLDVTLLLMPQPAVWRLQMSSQRKMLLSMLFLLGGLVCIVSILRIMTLRTIDMADNTHYITNLGLWTSMEMHVGIICACLPMFPSLLRHLKNRLKTTKYYSSSGTDPIPLPETPRRRSFKGLQLQNSRENLFTDTGYVHPKPKCDV</sequence>
<evidence type="ECO:0000256" key="3">
    <source>
        <dbReference type="ARBA" id="ARBA00022989"/>
    </source>
</evidence>
<evidence type="ECO:0000256" key="2">
    <source>
        <dbReference type="ARBA" id="ARBA00022692"/>
    </source>
</evidence>
<feature type="transmembrane region" description="Helical" evidence="6">
    <location>
        <begin position="103"/>
        <end position="125"/>
    </location>
</feature>
<dbReference type="Proteomes" id="UP000234275">
    <property type="component" value="Unassembled WGS sequence"/>
</dbReference>
<evidence type="ECO:0000313" key="9">
    <source>
        <dbReference type="Proteomes" id="UP000234275"/>
    </source>
</evidence>
<dbReference type="GeneID" id="36551189"/>
<evidence type="ECO:0000256" key="5">
    <source>
        <dbReference type="ARBA" id="ARBA00038359"/>
    </source>
</evidence>
<comment type="subcellular location">
    <subcellularLocation>
        <location evidence="1">Membrane</location>
        <topology evidence="1">Multi-pass membrane protein</topology>
    </subcellularLocation>
</comment>
<feature type="transmembrane region" description="Helical" evidence="6">
    <location>
        <begin position="21"/>
        <end position="42"/>
    </location>
</feature>
<dbReference type="InterPro" id="IPR049326">
    <property type="entry name" value="Rhodopsin_dom_fungi"/>
</dbReference>
<name>A0A2I2GLZ1_9EURO</name>
<accession>A0A2I2GLZ1</accession>
<dbReference type="STRING" id="1392250.A0A2I2GLZ1"/>
<dbReference type="AlphaFoldDB" id="A0A2I2GLZ1"/>
<dbReference type="GO" id="GO:0016020">
    <property type="term" value="C:membrane"/>
    <property type="evidence" value="ECO:0007669"/>
    <property type="project" value="UniProtKB-SubCell"/>
</dbReference>
<evidence type="ECO:0000259" key="7">
    <source>
        <dbReference type="Pfam" id="PF20684"/>
    </source>
</evidence>
<feature type="non-terminal residue" evidence="8">
    <location>
        <position position="1"/>
    </location>
</feature>
<comment type="caution">
    <text evidence="8">The sequence shown here is derived from an EMBL/GenBank/DDBJ whole genome shotgun (WGS) entry which is preliminary data.</text>
</comment>
<dbReference type="Pfam" id="PF20684">
    <property type="entry name" value="Fung_rhodopsin"/>
    <property type="match status" value="1"/>
</dbReference>
<evidence type="ECO:0000313" key="8">
    <source>
        <dbReference type="EMBL" id="PLB53897.1"/>
    </source>
</evidence>
<organism evidence="8 9">
    <name type="scientific">Aspergillus steynii IBT 23096</name>
    <dbReference type="NCBI Taxonomy" id="1392250"/>
    <lineage>
        <taxon>Eukaryota</taxon>
        <taxon>Fungi</taxon>
        <taxon>Dikarya</taxon>
        <taxon>Ascomycota</taxon>
        <taxon>Pezizomycotina</taxon>
        <taxon>Eurotiomycetes</taxon>
        <taxon>Eurotiomycetidae</taxon>
        <taxon>Eurotiales</taxon>
        <taxon>Aspergillaceae</taxon>
        <taxon>Aspergillus</taxon>
        <taxon>Aspergillus subgen. Circumdati</taxon>
    </lineage>
</organism>
<evidence type="ECO:0000256" key="4">
    <source>
        <dbReference type="ARBA" id="ARBA00023136"/>
    </source>
</evidence>
<gene>
    <name evidence="8" type="ORF">P170DRAFT_344861</name>
</gene>
<feature type="transmembrane region" description="Helical" evidence="6">
    <location>
        <begin position="227"/>
        <end position="246"/>
    </location>
</feature>
<feature type="domain" description="Rhodopsin" evidence="7">
    <location>
        <begin position="8"/>
        <end position="244"/>
    </location>
</feature>
<dbReference type="PANTHER" id="PTHR33048:SF151">
    <property type="entry name" value="INTEGRAL MEMBRANE PROTEIN"/>
    <property type="match status" value="1"/>
</dbReference>
<dbReference type="PANTHER" id="PTHR33048">
    <property type="entry name" value="PTH11-LIKE INTEGRAL MEMBRANE PROTEIN (AFU_ORTHOLOGUE AFUA_5G11245)"/>
    <property type="match status" value="1"/>
</dbReference>
<feature type="transmembrane region" description="Helical" evidence="6">
    <location>
        <begin position="145"/>
        <end position="165"/>
    </location>
</feature>
<feature type="transmembrane region" description="Helical" evidence="6">
    <location>
        <begin position="73"/>
        <end position="91"/>
    </location>
</feature>
<dbReference type="OrthoDB" id="5417844at2759"/>
<evidence type="ECO:0000256" key="1">
    <source>
        <dbReference type="ARBA" id="ARBA00004141"/>
    </source>
</evidence>
<keyword evidence="2 6" id="KW-0812">Transmembrane</keyword>
<dbReference type="EMBL" id="MSFO01000001">
    <property type="protein sequence ID" value="PLB53897.1"/>
    <property type="molecule type" value="Genomic_DNA"/>
</dbReference>
<keyword evidence="4 6" id="KW-0472">Membrane</keyword>
<dbReference type="RefSeq" id="XP_024709199.1">
    <property type="nucleotide sequence ID" value="XM_024843489.1"/>
</dbReference>
<dbReference type="InterPro" id="IPR052337">
    <property type="entry name" value="SAT4-like"/>
</dbReference>
<keyword evidence="9" id="KW-1185">Reference proteome</keyword>
<keyword evidence="3 6" id="KW-1133">Transmembrane helix</keyword>
<comment type="similarity">
    <text evidence="5">Belongs to the SAT4 family.</text>
</comment>
<proteinExistence type="inferred from homology"/>
<evidence type="ECO:0000256" key="6">
    <source>
        <dbReference type="SAM" id="Phobius"/>
    </source>
</evidence>
<protein>
    <recommendedName>
        <fullName evidence="7">Rhodopsin domain-containing protein</fullName>
    </recommendedName>
</protein>
<reference evidence="8 9" key="1">
    <citation type="submission" date="2016-12" db="EMBL/GenBank/DDBJ databases">
        <title>The genomes of Aspergillus section Nigri reveals drivers in fungal speciation.</title>
        <authorList>
            <consortium name="DOE Joint Genome Institute"/>
            <person name="Vesth T.C."/>
            <person name="Nybo J."/>
            <person name="Theobald S."/>
            <person name="Brandl J."/>
            <person name="Frisvad J.C."/>
            <person name="Nielsen K.F."/>
            <person name="Lyhne E.K."/>
            <person name="Kogle M.E."/>
            <person name="Kuo A."/>
            <person name="Riley R."/>
            <person name="Clum A."/>
            <person name="Nolan M."/>
            <person name="Lipzen A."/>
            <person name="Salamov A."/>
            <person name="Henrissat B."/>
            <person name="Wiebenga A."/>
            <person name="De Vries R.P."/>
            <person name="Grigoriev I.V."/>
            <person name="Mortensen U.H."/>
            <person name="Andersen M.R."/>
            <person name="Baker S.E."/>
        </authorList>
    </citation>
    <scope>NUCLEOTIDE SEQUENCE [LARGE SCALE GENOMIC DNA]</scope>
    <source>
        <strain evidence="8 9">IBT 23096</strain>
    </source>
</reference>